<dbReference type="PANTHER" id="PTHR43179">
    <property type="entry name" value="RHAMNOSYLTRANSFERASE WBBL"/>
    <property type="match status" value="1"/>
</dbReference>
<sequence length="287" mass="34011">MKVSYVILQYNLYEKTVKCIEHIELNTKVDYQIVVVDNCSTNDAYQRIKQKYEQTSHVTVIQTPKNLGFANGNNYGVEYVNQYHNYDWLIVMNNDIYLKTPLTSDILKLPYAVVGPDIIRIDTNEHQNPLPTIQYSNFYIFYMTMIYRIYVILNTLYLDYYLHRLAIYCLTYLTNRKAKKQQLEISSEAIVGKIHGSVILFKKDFIDRYPLPFHPSTFMYLEEDFLSLRCLRANIPMYYQPAIQFIHDHSSTVDSISKNAHAKSRYVYQNNIKSLMAFKKYFNSNEY</sequence>
<organism evidence="6 7">
    <name type="scientific">Turicibacter bilis</name>
    <dbReference type="NCBI Taxonomy" id="2735723"/>
    <lineage>
        <taxon>Bacteria</taxon>
        <taxon>Bacillati</taxon>
        <taxon>Bacillota</taxon>
        <taxon>Erysipelotrichia</taxon>
        <taxon>Erysipelotrichales</taxon>
        <taxon>Turicibacteraceae</taxon>
        <taxon>Turicibacter</taxon>
    </lineage>
</organism>
<feature type="domain" description="Glycosyltransferase 2-like" evidence="5">
    <location>
        <begin position="6"/>
        <end position="134"/>
    </location>
</feature>
<dbReference type="Gene3D" id="3.90.550.10">
    <property type="entry name" value="Spore Coat Polysaccharide Biosynthesis Protein SpsA, Chain A"/>
    <property type="match status" value="1"/>
</dbReference>
<dbReference type="RefSeq" id="WP_212726027.1">
    <property type="nucleotide sequence ID" value="NZ_CP071249.1"/>
</dbReference>
<keyword evidence="4" id="KW-0808">Transferase</keyword>
<dbReference type="InterPro" id="IPR001173">
    <property type="entry name" value="Glyco_trans_2-like"/>
</dbReference>
<name>A0ABY5JKB9_9FIRM</name>
<evidence type="ECO:0000256" key="1">
    <source>
        <dbReference type="ARBA" id="ARBA00004776"/>
    </source>
</evidence>
<dbReference type="InterPro" id="IPR029044">
    <property type="entry name" value="Nucleotide-diphossugar_trans"/>
</dbReference>
<dbReference type="PANTHER" id="PTHR43179:SF12">
    <property type="entry name" value="GALACTOFURANOSYLTRANSFERASE GLFT2"/>
    <property type="match status" value="1"/>
</dbReference>
<evidence type="ECO:0000259" key="5">
    <source>
        <dbReference type="Pfam" id="PF00535"/>
    </source>
</evidence>
<dbReference type="Pfam" id="PF00535">
    <property type="entry name" value="Glycos_transf_2"/>
    <property type="match status" value="1"/>
</dbReference>
<protein>
    <submittedName>
        <fullName evidence="6">Glycosyltransferase family 2 protein</fullName>
    </submittedName>
</protein>
<keyword evidence="7" id="KW-1185">Reference proteome</keyword>
<evidence type="ECO:0000313" key="7">
    <source>
        <dbReference type="Proteomes" id="UP001058016"/>
    </source>
</evidence>
<evidence type="ECO:0000313" key="6">
    <source>
        <dbReference type="EMBL" id="UUF07139.1"/>
    </source>
</evidence>
<proteinExistence type="inferred from homology"/>
<comment type="similarity">
    <text evidence="2">Belongs to the glycosyltransferase 2 family.</text>
</comment>
<gene>
    <name evidence="6" type="ORF">J0J69_06525</name>
</gene>
<dbReference type="EMBL" id="CP071249">
    <property type="protein sequence ID" value="UUF07139.1"/>
    <property type="molecule type" value="Genomic_DNA"/>
</dbReference>
<comment type="pathway">
    <text evidence="1">Cell wall biogenesis; cell wall polysaccharide biosynthesis.</text>
</comment>
<accession>A0ABY5JKB9</accession>
<keyword evidence="3" id="KW-0328">Glycosyltransferase</keyword>
<reference evidence="6 7" key="1">
    <citation type="submission" date="2021-03" db="EMBL/GenBank/DDBJ databases">
        <title>Comparative Genomics and Metabolomics in the genus Turicibacter.</title>
        <authorList>
            <person name="Maki J."/>
            <person name="Looft T."/>
        </authorList>
    </citation>
    <scope>NUCLEOTIDE SEQUENCE [LARGE SCALE GENOMIC DNA]</scope>
    <source>
        <strain evidence="6 7">MMM721</strain>
    </source>
</reference>
<evidence type="ECO:0000256" key="3">
    <source>
        <dbReference type="ARBA" id="ARBA00022676"/>
    </source>
</evidence>
<evidence type="ECO:0000256" key="4">
    <source>
        <dbReference type="ARBA" id="ARBA00022679"/>
    </source>
</evidence>
<evidence type="ECO:0000256" key="2">
    <source>
        <dbReference type="ARBA" id="ARBA00006739"/>
    </source>
</evidence>
<dbReference type="SUPFAM" id="SSF53448">
    <property type="entry name" value="Nucleotide-diphospho-sugar transferases"/>
    <property type="match status" value="1"/>
</dbReference>
<dbReference type="Proteomes" id="UP001058016">
    <property type="component" value="Chromosome"/>
</dbReference>